<sequence>MEGCGNSKQAISHKQRSSSPLAASRSPLAKQETRRSGETESSAHPAVADFVGTTGNRMEQFTAVGRARNADRSSPFMNKQLDLSLGTNEAAGMFLAAAGHGSSKTEHPTQEQRKIEELAHLPAVVTVRSVSNSSTSGSEGQNEHSHGEGIASHTNSSNFEVLKPHQCKEVETQMQDFFSSQQTSSPERSQGITPSHPAARGAVATYATACDVAKTIPGEDARGPMRQSIVQNSAYFKFCSVQSTSLIAATEKQQIGDTKDCSEATPVEAEAHDNKVSSVQHINPFAVLDMSLADEVIHPSVSPSVQPPFATTKKAKSPMRKLLSPSANNCKSRERRSKKHWERELANLKSSTTPAADGNLNKRRRETRGDTDMEGGSLPPHNLSPPPQ</sequence>
<gene>
    <name evidence="2" type="ORF">AXF42_Ash000804</name>
</gene>
<proteinExistence type="predicted"/>
<dbReference type="Proteomes" id="UP000236161">
    <property type="component" value="Unassembled WGS sequence"/>
</dbReference>
<feature type="region of interest" description="Disordered" evidence="1">
    <location>
        <begin position="128"/>
        <end position="154"/>
    </location>
</feature>
<dbReference type="AlphaFoldDB" id="A0A2I0AT33"/>
<accession>A0A2I0AT33</accession>
<evidence type="ECO:0000256" key="1">
    <source>
        <dbReference type="SAM" id="MobiDB-lite"/>
    </source>
</evidence>
<protein>
    <submittedName>
        <fullName evidence="2">Uncharacterized protein</fullName>
    </submittedName>
</protein>
<feature type="region of interest" description="Disordered" evidence="1">
    <location>
        <begin position="1"/>
        <end position="56"/>
    </location>
</feature>
<evidence type="ECO:0000313" key="2">
    <source>
        <dbReference type="EMBL" id="PKA58711.1"/>
    </source>
</evidence>
<feature type="compositionally biased region" description="Polar residues" evidence="1">
    <location>
        <begin position="176"/>
        <end position="193"/>
    </location>
</feature>
<reference evidence="2 3" key="1">
    <citation type="journal article" date="2017" name="Nature">
        <title>The Apostasia genome and the evolution of orchids.</title>
        <authorList>
            <person name="Zhang G.Q."/>
            <person name="Liu K.W."/>
            <person name="Li Z."/>
            <person name="Lohaus R."/>
            <person name="Hsiao Y.Y."/>
            <person name="Niu S.C."/>
            <person name="Wang J.Y."/>
            <person name="Lin Y.C."/>
            <person name="Xu Q."/>
            <person name="Chen L.J."/>
            <person name="Yoshida K."/>
            <person name="Fujiwara S."/>
            <person name="Wang Z.W."/>
            <person name="Zhang Y.Q."/>
            <person name="Mitsuda N."/>
            <person name="Wang M."/>
            <person name="Liu G.H."/>
            <person name="Pecoraro L."/>
            <person name="Huang H.X."/>
            <person name="Xiao X.J."/>
            <person name="Lin M."/>
            <person name="Wu X.Y."/>
            <person name="Wu W.L."/>
            <person name="Chen Y.Y."/>
            <person name="Chang S.B."/>
            <person name="Sakamoto S."/>
            <person name="Ohme-Takagi M."/>
            <person name="Yagi M."/>
            <person name="Zeng S.J."/>
            <person name="Shen C.Y."/>
            <person name="Yeh C.M."/>
            <person name="Luo Y.B."/>
            <person name="Tsai W.C."/>
            <person name="Van de Peer Y."/>
            <person name="Liu Z.J."/>
        </authorList>
    </citation>
    <scope>NUCLEOTIDE SEQUENCE [LARGE SCALE GENOMIC DNA]</scope>
    <source>
        <strain evidence="3">cv. Shenzhen</strain>
        <tissue evidence="2">Stem</tissue>
    </source>
</reference>
<dbReference type="EMBL" id="KZ451950">
    <property type="protein sequence ID" value="PKA58711.1"/>
    <property type="molecule type" value="Genomic_DNA"/>
</dbReference>
<evidence type="ECO:0000313" key="3">
    <source>
        <dbReference type="Proteomes" id="UP000236161"/>
    </source>
</evidence>
<keyword evidence="3" id="KW-1185">Reference proteome</keyword>
<feature type="compositionally biased region" description="Polar residues" evidence="1">
    <location>
        <begin position="1"/>
        <end position="10"/>
    </location>
</feature>
<name>A0A2I0AT33_9ASPA</name>
<feature type="region of interest" description="Disordered" evidence="1">
    <location>
        <begin position="299"/>
        <end position="388"/>
    </location>
</feature>
<feature type="compositionally biased region" description="Low complexity" evidence="1">
    <location>
        <begin position="17"/>
        <end position="29"/>
    </location>
</feature>
<organism evidence="2 3">
    <name type="scientific">Apostasia shenzhenica</name>
    <dbReference type="NCBI Taxonomy" id="1088818"/>
    <lineage>
        <taxon>Eukaryota</taxon>
        <taxon>Viridiplantae</taxon>
        <taxon>Streptophyta</taxon>
        <taxon>Embryophyta</taxon>
        <taxon>Tracheophyta</taxon>
        <taxon>Spermatophyta</taxon>
        <taxon>Magnoliopsida</taxon>
        <taxon>Liliopsida</taxon>
        <taxon>Asparagales</taxon>
        <taxon>Orchidaceae</taxon>
        <taxon>Apostasioideae</taxon>
        <taxon>Apostasia</taxon>
    </lineage>
</organism>
<feature type="region of interest" description="Disordered" evidence="1">
    <location>
        <begin position="176"/>
        <end position="197"/>
    </location>
</feature>
<feature type="compositionally biased region" description="Low complexity" evidence="1">
    <location>
        <begin position="128"/>
        <end position="138"/>
    </location>
</feature>